<name>A0AAV1IDX9_9CHLO</name>
<sequence>MGVKRKPLDRQEPRRERKLTHYFGPAAQSGTARDDEAGENAYPRCQTKRKGPDHGGSRGSPTKRPMQDQGNAGCYVLDTQASQPDGGSSAGVEPAEQNVAAVRQPAHDGKTEHAPWQGSANALPGIHQHSLLGTQQGHAPRDTHHTPPQVMTDQELERELDNLRWETNLTERELKRLTLAVATDKLLTPIPPNASVAVALCIQRRTEDIIKWRHGNLLRDAEKLSAEMERRKCVEAGPYQPGTPHSSAAIDVPVDYASHGTHHQPDGLSPQLRMEWTPELAQRFEDVVEQLGLRTATPNTILQVMNVEGLTRQQVKIRLAYLRLRLKRTNQLDGDGNLISPSKAEAELLQVRLQLPGRGPVPVCLIKEEGGALLCMRQLYCILDHVVTWDKFRSSAKQVAERRDATLQEARFLVRAGALKTASTHAVLLSLGAACSIMESFGCSPRAVRAMAELQQAPALTPTQLEKLPVLADGAGAEPDEAVLVMRSVAEGKQDADLRSNKPARKAAEKRKSQVRDGAEAFCDPALDTTGRMASESDDGCPSGLGQAMRLAVQAATAKSGGGPSNIAIKAATIKQLTAILAVFCVRPGFPTANRHLHVDELAGLGWHKLQPLLDDPQKGKDMLTSCISALDYFGANKKYITYYKSVFQKALSGYALDVFNGARFRGDLPDFLAYEDIKAPITEGRRREPMILIFCWPRTLQFPDVPVFHGQPVGSASQQYGCIGIRLDSIFTALFDPPEQALHGSRALGSDKGIAPHVVGAVYREKVVYAAAHDGQEPPPDVVNSWRTLQASHRLEGPIYLRRNFSPVFLTLESGLANQMRQACSRLMVAELAGGRIRPYISTAAQDRLTESDKMSLAEMMAKDVEIMRIGKAINKDVCSRLHPDTPCRFWQHTWGAVPEAAASLPYDKTVLRTDFFKWPASESGGPSAEPLADGKIEPKDWKGYKTVYQARQKLEYLNRAIDGEHAAYVTRGQKGPKWSVKLANLHSVRTKVKADITRLYEIEVKERVEGQASKKAQEERYGCMDRQQLPPAVTEALDEAAEEGQARRGGDPETPDPPAPAKGRCPYTEAKGPGNDLGGDEGDGSGEEEPEEGGEAVSLVSDSEEEGQACKPTMRTQQGQGQDTSGEDMAEELRAAAEPPSPAPASGKGQDASGEDDAEGLCWQWAVVTAKEGASMGGSVTAQGAASMRGKTATARPAPIDKPKSAAAGSGKQDGDTSGEERGADEPAPAAPKTTKSMPPTAGATQQEQEDDWSGVEPGAEAPPAAPTNIRRKAPTAAATQQQQQGVAAGQTVNGAGKSTITTRANNHTAAPAIREKGEAGGSMEEPRKKRKPKAGAEAAEEEVPTNSKLARLLQYQESP</sequence>
<feature type="compositionally biased region" description="Basic and acidic residues" evidence="4">
    <location>
        <begin position="1"/>
        <end position="15"/>
    </location>
</feature>
<accession>A0AAV1IDX9</accession>
<feature type="compositionally biased region" description="Low complexity" evidence="4">
    <location>
        <begin position="1278"/>
        <end position="1299"/>
    </location>
</feature>
<evidence type="ECO:0000256" key="1">
    <source>
        <dbReference type="ARBA" id="ARBA00023015"/>
    </source>
</evidence>
<dbReference type="Proteomes" id="UP001314263">
    <property type="component" value="Unassembled WGS sequence"/>
</dbReference>
<keyword evidence="6" id="KW-1185">Reference proteome</keyword>
<dbReference type="GO" id="GO:0003677">
    <property type="term" value="F:DNA binding"/>
    <property type="evidence" value="ECO:0007669"/>
    <property type="project" value="InterPro"/>
</dbReference>
<dbReference type="InterPro" id="IPR009057">
    <property type="entry name" value="Homeodomain-like_sf"/>
</dbReference>
<dbReference type="SUPFAM" id="SSF46689">
    <property type="entry name" value="Homeodomain-like"/>
    <property type="match status" value="1"/>
</dbReference>
<evidence type="ECO:0000313" key="6">
    <source>
        <dbReference type="Proteomes" id="UP001314263"/>
    </source>
</evidence>
<feature type="compositionally biased region" description="Polar residues" evidence="4">
    <location>
        <begin position="1301"/>
        <end position="1311"/>
    </location>
</feature>
<feature type="compositionally biased region" description="Acidic residues" evidence="4">
    <location>
        <begin position="1080"/>
        <end position="1096"/>
    </location>
</feature>
<dbReference type="Gene3D" id="1.10.10.60">
    <property type="entry name" value="Homeodomain-like"/>
    <property type="match status" value="1"/>
</dbReference>
<feature type="region of interest" description="Disordered" evidence="4">
    <location>
        <begin position="1"/>
        <end position="123"/>
    </location>
</feature>
<dbReference type="EMBL" id="CAUYUE010000010">
    <property type="protein sequence ID" value="CAK0784205.1"/>
    <property type="molecule type" value="Genomic_DNA"/>
</dbReference>
<evidence type="ECO:0000313" key="5">
    <source>
        <dbReference type="EMBL" id="CAK0784205.1"/>
    </source>
</evidence>
<protein>
    <submittedName>
        <fullName evidence="5">Uncharacterized protein</fullName>
    </submittedName>
</protein>
<dbReference type="InterPro" id="IPR044841">
    <property type="entry name" value="LUX/BOA-like"/>
</dbReference>
<evidence type="ECO:0000256" key="2">
    <source>
        <dbReference type="ARBA" id="ARBA00023163"/>
    </source>
</evidence>
<comment type="caution">
    <text evidence="5">The sequence shown here is derived from an EMBL/GenBank/DDBJ whole genome shotgun (WGS) entry which is preliminary data.</text>
</comment>
<dbReference type="GO" id="GO:0005634">
    <property type="term" value="C:nucleus"/>
    <property type="evidence" value="ECO:0007669"/>
    <property type="project" value="TreeGrafter"/>
</dbReference>
<dbReference type="PANTHER" id="PTHR31442">
    <property type="entry name" value="HOMEODOMAIN-LIKE SUPERFAMILY PROTEIN-RELATED"/>
    <property type="match status" value="1"/>
</dbReference>
<feature type="compositionally biased region" description="Polar residues" evidence="4">
    <location>
        <begin position="1236"/>
        <end position="1249"/>
    </location>
</feature>
<feature type="region of interest" description="Disordered" evidence="4">
    <location>
        <begin position="494"/>
        <end position="516"/>
    </location>
</feature>
<feature type="region of interest" description="Disordered" evidence="4">
    <location>
        <begin position="1037"/>
        <end position="1162"/>
    </location>
</feature>
<dbReference type="PANTHER" id="PTHR31442:SF21">
    <property type="entry name" value="TRANSCRIPTION FACTOR BOA-RELATED"/>
    <property type="match status" value="1"/>
</dbReference>
<feature type="compositionally biased region" description="Basic and acidic residues" evidence="4">
    <location>
        <begin position="1215"/>
        <end position="1227"/>
    </location>
</feature>
<keyword evidence="1" id="KW-0805">Transcription regulation</keyword>
<feature type="compositionally biased region" description="Polar residues" evidence="4">
    <location>
        <begin position="1116"/>
        <end position="1126"/>
    </location>
</feature>
<dbReference type="NCBIfam" id="TIGR01557">
    <property type="entry name" value="myb_SHAQKYF"/>
    <property type="match status" value="1"/>
</dbReference>
<keyword evidence="3" id="KW-0539">Nucleus</keyword>
<evidence type="ECO:0000256" key="4">
    <source>
        <dbReference type="SAM" id="MobiDB-lite"/>
    </source>
</evidence>
<keyword evidence="2" id="KW-0804">Transcription</keyword>
<reference evidence="5 6" key="1">
    <citation type="submission" date="2023-10" db="EMBL/GenBank/DDBJ databases">
        <authorList>
            <person name="Maclean D."/>
            <person name="Macfadyen A."/>
        </authorList>
    </citation>
    <scope>NUCLEOTIDE SEQUENCE [LARGE SCALE GENOMIC DNA]</scope>
</reference>
<dbReference type="GO" id="GO:0003700">
    <property type="term" value="F:DNA-binding transcription factor activity"/>
    <property type="evidence" value="ECO:0007669"/>
    <property type="project" value="InterPro"/>
</dbReference>
<evidence type="ECO:0000256" key="3">
    <source>
        <dbReference type="ARBA" id="ARBA00023242"/>
    </source>
</evidence>
<feature type="region of interest" description="Disordered" evidence="4">
    <location>
        <begin position="1174"/>
        <end position="1362"/>
    </location>
</feature>
<feature type="region of interest" description="Disordered" evidence="4">
    <location>
        <begin position="1011"/>
        <end position="1030"/>
    </location>
</feature>
<dbReference type="InterPro" id="IPR006447">
    <property type="entry name" value="Myb_dom_plants"/>
</dbReference>
<proteinExistence type="predicted"/>
<gene>
    <name evidence="5" type="ORF">CVIRNUC_007409</name>
</gene>
<organism evidence="5 6">
    <name type="scientific">Coccomyxa viridis</name>
    <dbReference type="NCBI Taxonomy" id="1274662"/>
    <lineage>
        <taxon>Eukaryota</taxon>
        <taxon>Viridiplantae</taxon>
        <taxon>Chlorophyta</taxon>
        <taxon>core chlorophytes</taxon>
        <taxon>Trebouxiophyceae</taxon>
        <taxon>Trebouxiophyceae incertae sedis</taxon>
        <taxon>Coccomyxaceae</taxon>
        <taxon>Coccomyxa</taxon>
    </lineage>
</organism>